<reference evidence="1" key="1">
    <citation type="journal article" date="2021" name="Environ. Microbiol.">
        <title>Gene family expansions and transcriptome signatures uncover fungal adaptations to wood decay.</title>
        <authorList>
            <person name="Hage H."/>
            <person name="Miyauchi S."/>
            <person name="Viragh M."/>
            <person name="Drula E."/>
            <person name="Min B."/>
            <person name="Chaduli D."/>
            <person name="Navarro D."/>
            <person name="Favel A."/>
            <person name="Norest M."/>
            <person name="Lesage-Meessen L."/>
            <person name="Balint B."/>
            <person name="Merenyi Z."/>
            <person name="de Eugenio L."/>
            <person name="Morin E."/>
            <person name="Martinez A.T."/>
            <person name="Baldrian P."/>
            <person name="Stursova M."/>
            <person name="Martinez M.J."/>
            <person name="Novotny C."/>
            <person name="Magnuson J.K."/>
            <person name="Spatafora J.W."/>
            <person name="Maurice S."/>
            <person name="Pangilinan J."/>
            <person name="Andreopoulos W."/>
            <person name="LaButti K."/>
            <person name="Hundley H."/>
            <person name="Na H."/>
            <person name="Kuo A."/>
            <person name="Barry K."/>
            <person name="Lipzen A."/>
            <person name="Henrissat B."/>
            <person name="Riley R."/>
            <person name="Ahrendt S."/>
            <person name="Nagy L.G."/>
            <person name="Grigoriev I.V."/>
            <person name="Martin F."/>
            <person name="Rosso M.N."/>
        </authorList>
    </citation>
    <scope>NUCLEOTIDE SEQUENCE</scope>
    <source>
        <strain evidence="1">CBS 384.51</strain>
    </source>
</reference>
<protein>
    <submittedName>
        <fullName evidence="1">Uncharacterized protein</fullName>
    </submittedName>
</protein>
<sequence>MSSSSFVDIGEDHEGRREFPFPTVSNGPTQSPSDSGSDLTPPYLARSLPEHRSSSGSSSRRRRTHDHESREGHRDRDRERIRDDDTPAKLLSRLASRSEYRDSKHLRTLLVLTGDKLEAETRRADQAEQRVVDVLHRLRIANEATALAQADASRAQQEVRLYQIQLETAQREITRAQEIVDQVERSRREAEEEAARARSVARKCREEVVLSRAREEGHKQGYREGLERGRRLGYAEAQTRPSRRAPSRTPPRVEETDDMEIELEEPSPPPRPRADSGRHTDYGRVPSVERVAREPTPPREEIHSRPRSSSRASRHRTPDHVPDFALIDNRLPVPTLTTPVNAPSPSHARYIPPPSSLHTRQAPPPSPQPLPIPEPQPRQRDSSGRTSAPRDDYIHPIPIHEAPPSPVHPHINVLPDNFIPYARDNDVSSIVMPPPHELSRPVSPVDASPARSDIPLPVPPPGHVQVDPSPLGSRESIIPIAPGTSASQNRRTIPRAYESSMRSRDYAYPTAPTASVSSHLQPPTTGMNSPQSRTSTRISEYDILGRPSGSGIYGSRHDGDRDSVESGRGYTDSRREPRTYTVPREPPIPEYTLEAGAGPTDYSDSEHDELSRPIYTRHVSSQSSISRSEGGGTWNRLLRRKSKGKSKRSTSDSQEQSSSGSHSQLHPVIPDIFVESPSTENSRPSSHATTAAPHLLSPEHAHHALPSMTDMFGFPSSSSKPSSSQQNYYQQPPITSFSVALAENPLPPLPTFDSRPYPASPYQEAPVPPNVVYPDVPSRSMNKSRASRRSEKSAGGGVPVVPSSSDDRGSWKSGAGRKSLKAGSIGDSLSLGGRLSPLSLFK</sequence>
<keyword evidence="2" id="KW-1185">Reference proteome</keyword>
<organism evidence="1 2">
    <name type="scientific">Irpex rosettiformis</name>
    <dbReference type="NCBI Taxonomy" id="378272"/>
    <lineage>
        <taxon>Eukaryota</taxon>
        <taxon>Fungi</taxon>
        <taxon>Dikarya</taxon>
        <taxon>Basidiomycota</taxon>
        <taxon>Agaricomycotina</taxon>
        <taxon>Agaricomycetes</taxon>
        <taxon>Polyporales</taxon>
        <taxon>Irpicaceae</taxon>
        <taxon>Irpex</taxon>
    </lineage>
</organism>
<evidence type="ECO:0000313" key="1">
    <source>
        <dbReference type="EMBL" id="KAI0088350.1"/>
    </source>
</evidence>
<proteinExistence type="predicted"/>
<evidence type="ECO:0000313" key="2">
    <source>
        <dbReference type="Proteomes" id="UP001055072"/>
    </source>
</evidence>
<gene>
    <name evidence="1" type="ORF">BDY19DRAFT_906841</name>
</gene>
<name>A0ACB8U250_9APHY</name>
<dbReference type="Proteomes" id="UP001055072">
    <property type="component" value="Unassembled WGS sequence"/>
</dbReference>
<comment type="caution">
    <text evidence="1">The sequence shown here is derived from an EMBL/GenBank/DDBJ whole genome shotgun (WGS) entry which is preliminary data.</text>
</comment>
<accession>A0ACB8U250</accession>
<dbReference type="EMBL" id="MU274914">
    <property type="protein sequence ID" value="KAI0088350.1"/>
    <property type="molecule type" value="Genomic_DNA"/>
</dbReference>